<dbReference type="PANTHER" id="PTHR33823:SF4">
    <property type="entry name" value="GENERAL STRESS PROTEIN 16O"/>
    <property type="match status" value="1"/>
</dbReference>
<gene>
    <name evidence="7" type="ORF">BJ983_002471</name>
</gene>
<reference evidence="7 8" key="1">
    <citation type="submission" date="2020-07" db="EMBL/GenBank/DDBJ databases">
        <title>Sequencing the genomes of 1000 actinobacteria strains.</title>
        <authorList>
            <person name="Klenk H.-P."/>
        </authorList>
    </citation>
    <scope>NUCLEOTIDE SEQUENCE [LARGE SCALE GENOMIC DNA]</scope>
    <source>
        <strain evidence="7 8">DSM 45772</strain>
    </source>
</reference>
<dbReference type="Proteomes" id="UP000535890">
    <property type="component" value="Unassembled WGS sequence"/>
</dbReference>
<dbReference type="InterPro" id="IPR037187">
    <property type="entry name" value="DnaK_N"/>
</dbReference>
<dbReference type="GO" id="GO:0008270">
    <property type="term" value="F:zinc ion binding"/>
    <property type="evidence" value="ECO:0007669"/>
    <property type="project" value="UniProtKB-KW"/>
</dbReference>
<feature type="zinc finger region" description="dksA C4-type" evidence="4">
    <location>
        <begin position="47"/>
        <end position="71"/>
    </location>
</feature>
<evidence type="ECO:0000313" key="7">
    <source>
        <dbReference type="EMBL" id="NYD36369.1"/>
    </source>
</evidence>
<accession>A0A7Y9J6C3</accession>
<feature type="region of interest" description="Disordered" evidence="5">
    <location>
        <begin position="61"/>
        <end position="80"/>
    </location>
</feature>
<evidence type="ECO:0000256" key="5">
    <source>
        <dbReference type="SAM" id="MobiDB-lite"/>
    </source>
</evidence>
<organism evidence="7 8">
    <name type="scientific">Actinomycetospora corticicola</name>
    <dbReference type="NCBI Taxonomy" id="663602"/>
    <lineage>
        <taxon>Bacteria</taxon>
        <taxon>Bacillati</taxon>
        <taxon>Actinomycetota</taxon>
        <taxon>Actinomycetes</taxon>
        <taxon>Pseudonocardiales</taxon>
        <taxon>Pseudonocardiaceae</taxon>
        <taxon>Actinomycetospora</taxon>
    </lineage>
</organism>
<dbReference type="SUPFAM" id="SSF57716">
    <property type="entry name" value="Glucocorticoid receptor-like (DNA-binding domain)"/>
    <property type="match status" value="1"/>
</dbReference>
<comment type="caution">
    <text evidence="7">The sequence shown here is derived from an EMBL/GenBank/DDBJ whole genome shotgun (WGS) entry which is preliminary data.</text>
</comment>
<dbReference type="PROSITE" id="PS51128">
    <property type="entry name" value="ZF_DKSA_2"/>
    <property type="match status" value="1"/>
</dbReference>
<proteinExistence type="predicted"/>
<evidence type="ECO:0000259" key="6">
    <source>
        <dbReference type="Pfam" id="PF01258"/>
    </source>
</evidence>
<dbReference type="InterPro" id="IPR000962">
    <property type="entry name" value="Znf_DskA_TraR"/>
</dbReference>
<dbReference type="EMBL" id="JACCBN010000001">
    <property type="protein sequence ID" value="NYD36369.1"/>
    <property type="molecule type" value="Genomic_DNA"/>
</dbReference>
<name>A0A7Y9J6C3_9PSEU</name>
<keyword evidence="8" id="KW-1185">Reference proteome</keyword>
<sequence length="80" mass="9343">MGQHPGDYGTEVEEFMDADAMDDFTRRQITEIDEALRRIDDGTWGRCVVCGREIDAERLEAKPQAERCREHQEELERSSR</sequence>
<dbReference type="PANTHER" id="PTHR33823">
    <property type="entry name" value="RNA POLYMERASE-BINDING TRANSCRIPTION FACTOR DKSA-RELATED"/>
    <property type="match status" value="1"/>
</dbReference>
<evidence type="ECO:0000256" key="4">
    <source>
        <dbReference type="PROSITE-ProRule" id="PRU00510"/>
    </source>
</evidence>
<evidence type="ECO:0000256" key="3">
    <source>
        <dbReference type="ARBA" id="ARBA00022833"/>
    </source>
</evidence>
<keyword evidence="3" id="KW-0862">Zinc</keyword>
<evidence type="ECO:0000313" key="8">
    <source>
        <dbReference type="Proteomes" id="UP000535890"/>
    </source>
</evidence>
<keyword evidence="1" id="KW-0479">Metal-binding</keyword>
<dbReference type="Gene3D" id="1.20.120.910">
    <property type="entry name" value="DksA, coiled-coil domain"/>
    <property type="match status" value="1"/>
</dbReference>
<dbReference type="SUPFAM" id="SSF109635">
    <property type="entry name" value="DnaK suppressor protein DksA, alpha-hairpin domain"/>
    <property type="match status" value="1"/>
</dbReference>
<evidence type="ECO:0000256" key="1">
    <source>
        <dbReference type="ARBA" id="ARBA00022723"/>
    </source>
</evidence>
<dbReference type="RefSeq" id="WP_179794056.1">
    <property type="nucleotide sequence ID" value="NZ_BAABHP010000028.1"/>
</dbReference>
<keyword evidence="2" id="KW-0863">Zinc-finger</keyword>
<feature type="domain" description="Zinc finger DksA/TraR C4-type" evidence="6">
    <location>
        <begin position="43"/>
        <end position="77"/>
    </location>
</feature>
<dbReference type="AlphaFoldDB" id="A0A7Y9J6C3"/>
<protein>
    <submittedName>
        <fullName evidence="7">RNA polymerase-binding transcription factor DksA</fullName>
    </submittedName>
</protein>
<evidence type="ECO:0000256" key="2">
    <source>
        <dbReference type="ARBA" id="ARBA00022771"/>
    </source>
</evidence>
<dbReference type="Pfam" id="PF01258">
    <property type="entry name" value="zf-dskA_traR"/>
    <property type="match status" value="1"/>
</dbReference>